<dbReference type="InterPro" id="IPR013324">
    <property type="entry name" value="RNA_pol_sigma_r3/r4-like"/>
</dbReference>
<dbReference type="SUPFAM" id="SSF88659">
    <property type="entry name" value="Sigma3 and sigma4 domains of RNA polymerase sigma factors"/>
    <property type="match status" value="1"/>
</dbReference>
<dbReference type="Gene3D" id="1.10.1740.10">
    <property type="match status" value="1"/>
</dbReference>
<evidence type="ECO:0000256" key="3">
    <source>
        <dbReference type="ARBA" id="ARBA00023082"/>
    </source>
</evidence>
<comment type="caution">
    <text evidence="7">The sequence shown here is derived from an EMBL/GenBank/DDBJ whole genome shotgun (WGS) entry which is preliminary data.</text>
</comment>
<keyword evidence="2" id="KW-0805">Transcription regulation</keyword>
<dbReference type="NCBIfam" id="TIGR02937">
    <property type="entry name" value="sigma70-ECF"/>
    <property type="match status" value="1"/>
</dbReference>
<dbReference type="Gene3D" id="1.10.10.10">
    <property type="entry name" value="Winged helix-like DNA-binding domain superfamily/Winged helix DNA-binding domain"/>
    <property type="match status" value="1"/>
</dbReference>
<dbReference type="Pfam" id="PF04542">
    <property type="entry name" value="Sigma70_r2"/>
    <property type="match status" value="1"/>
</dbReference>
<dbReference type="InterPro" id="IPR013249">
    <property type="entry name" value="RNA_pol_sigma70_r4_t2"/>
</dbReference>
<name>A0ABS8PNB3_9BACT</name>
<evidence type="ECO:0000256" key="2">
    <source>
        <dbReference type="ARBA" id="ARBA00023015"/>
    </source>
</evidence>
<feature type="domain" description="RNA polymerase sigma factor 70 region 4 type 2" evidence="6">
    <location>
        <begin position="121"/>
        <end position="172"/>
    </location>
</feature>
<dbReference type="SUPFAM" id="SSF88946">
    <property type="entry name" value="Sigma2 domain of RNA polymerase sigma factors"/>
    <property type="match status" value="1"/>
</dbReference>
<accession>A0ABS8PNB3</accession>
<dbReference type="InterPro" id="IPR014284">
    <property type="entry name" value="RNA_pol_sigma-70_dom"/>
</dbReference>
<keyword evidence="4" id="KW-0804">Transcription</keyword>
<evidence type="ECO:0000256" key="1">
    <source>
        <dbReference type="ARBA" id="ARBA00010641"/>
    </source>
</evidence>
<dbReference type="InterPro" id="IPR013325">
    <property type="entry name" value="RNA_pol_sigma_r2"/>
</dbReference>
<dbReference type="Proteomes" id="UP001199816">
    <property type="component" value="Unassembled WGS sequence"/>
</dbReference>
<keyword evidence="8" id="KW-1185">Reference proteome</keyword>
<evidence type="ECO:0000259" key="5">
    <source>
        <dbReference type="Pfam" id="PF04542"/>
    </source>
</evidence>
<dbReference type="NCBIfam" id="TIGR02985">
    <property type="entry name" value="Sig70_bacteroi1"/>
    <property type="match status" value="1"/>
</dbReference>
<protein>
    <submittedName>
        <fullName evidence="7">RNA polymerase sigma-70 factor</fullName>
    </submittedName>
</protein>
<dbReference type="RefSeq" id="WP_231003740.1">
    <property type="nucleotide sequence ID" value="NZ_JAJNEC010000004.1"/>
</dbReference>
<proteinExistence type="inferred from homology"/>
<dbReference type="InterPro" id="IPR014327">
    <property type="entry name" value="RNA_pol_sigma70_bacteroid"/>
</dbReference>
<dbReference type="InterPro" id="IPR036388">
    <property type="entry name" value="WH-like_DNA-bd_sf"/>
</dbReference>
<comment type="similarity">
    <text evidence="1">Belongs to the sigma-70 factor family. ECF subfamily.</text>
</comment>
<keyword evidence="3" id="KW-0731">Sigma factor</keyword>
<dbReference type="EMBL" id="JAJNEC010000004">
    <property type="protein sequence ID" value="MCD2422602.1"/>
    <property type="molecule type" value="Genomic_DNA"/>
</dbReference>
<feature type="domain" description="RNA polymerase sigma-70 region 2" evidence="5">
    <location>
        <begin position="24"/>
        <end position="91"/>
    </location>
</feature>
<evidence type="ECO:0000259" key="6">
    <source>
        <dbReference type="Pfam" id="PF08281"/>
    </source>
</evidence>
<evidence type="ECO:0000313" key="8">
    <source>
        <dbReference type="Proteomes" id="UP001199816"/>
    </source>
</evidence>
<evidence type="ECO:0000313" key="7">
    <source>
        <dbReference type="EMBL" id="MCD2422602.1"/>
    </source>
</evidence>
<organism evidence="7 8">
    <name type="scientific">Niabella pedocola</name>
    <dbReference type="NCBI Taxonomy" id="1752077"/>
    <lineage>
        <taxon>Bacteria</taxon>
        <taxon>Pseudomonadati</taxon>
        <taxon>Bacteroidota</taxon>
        <taxon>Chitinophagia</taxon>
        <taxon>Chitinophagales</taxon>
        <taxon>Chitinophagaceae</taxon>
        <taxon>Niabella</taxon>
    </lineage>
</organism>
<evidence type="ECO:0000256" key="4">
    <source>
        <dbReference type="ARBA" id="ARBA00023163"/>
    </source>
</evidence>
<reference evidence="7 8" key="1">
    <citation type="submission" date="2021-11" db="EMBL/GenBank/DDBJ databases">
        <title>Genomic of Niabella pedocola.</title>
        <authorList>
            <person name="Wu T."/>
        </authorList>
    </citation>
    <scope>NUCLEOTIDE SEQUENCE [LARGE SCALE GENOMIC DNA]</scope>
    <source>
        <strain evidence="7 8">JCM 31011</strain>
    </source>
</reference>
<dbReference type="PANTHER" id="PTHR43133">
    <property type="entry name" value="RNA POLYMERASE ECF-TYPE SIGMA FACTO"/>
    <property type="match status" value="1"/>
</dbReference>
<gene>
    <name evidence="7" type="ORF">LQ567_07495</name>
</gene>
<dbReference type="InterPro" id="IPR039425">
    <property type="entry name" value="RNA_pol_sigma-70-like"/>
</dbReference>
<dbReference type="PANTHER" id="PTHR43133:SF46">
    <property type="entry name" value="RNA POLYMERASE SIGMA-70 FACTOR ECF SUBFAMILY"/>
    <property type="match status" value="1"/>
</dbReference>
<dbReference type="Pfam" id="PF08281">
    <property type="entry name" value="Sigma70_r4_2"/>
    <property type="match status" value="1"/>
</dbReference>
<dbReference type="InterPro" id="IPR007627">
    <property type="entry name" value="RNA_pol_sigma70_r2"/>
</dbReference>
<sequence length="196" mass="22154">MDEMIKSWLARAAANDCREAFEKLYLHFAPGMQAFAATLVEDKDAALDLVQDLFVNLWVNRKNLTAIERPASYLYHALKNNAVNDLKSRRRVAPLMAEAGERIALADGGPETAIIRKETRQLLENAINNLPYKCRLVFRLIKEDGFRYKEVAHLLEISVKTVEAHMRLAYSRIVECLELEPSQHLGSCKPGKSSGI</sequence>